<evidence type="ECO:0000313" key="3">
    <source>
        <dbReference type="EMBL" id="SES22148.1"/>
    </source>
</evidence>
<dbReference type="PROSITE" id="PS00061">
    <property type="entry name" value="ADH_SHORT"/>
    <property type="match status" value="1"/>
</dbReference>
<proteinExistence type="inferred from homology"/>
<dbReference type="AlphaFoldDB" id="A0A1H9VKV0"/>
<dbReference type="CDD" id="cd05325">
    <property type="entry name" value="carb_red_sniffer_like_SDR_c"/>
    <property type="match status" value="1"/>
</dbReference>
<dbReference type="SUPFAM" id="SSF51735">
    <property type="entry name" value="NAD(P)-binding Rossmann-fold domains"/>
    <property type="match status" value="1"/>
</dbReference>
<reference evidence="3 4" key="1">
    <citation type="submission" date="2016-10" db="EMBL/GenBank/DDBJ databases">
        <authorList>
            <person name="de Groot N.N."/>
        </authorList>
    </citation>
    <scope>NUCLEOTIDE SEQUENCE [LARGE SCALE GENOMIC DNA]</scope>
    <source>
        <strain evidence="3 4">CGMCC 1.7727</strain>
    </source>
</reference>
<organism evidence="3 4">
    <name type="scientific">Gracilibacillus ureilyticus</name>
    <dbReference type="NCBI Taxonomy" id="531814"/>
    <lineage>
        <taxon>Bacteria</taxon>
        <taxon>Bacillati</taxon>
        <taxon>Bacillota</taxon>
        <taxon>Bacilli</taxon>
        <taxon>Bacillales</taxon>
        <taxon>Bacillaceae</taxon>
        <taxon>Gracilibacillus</taxon>
    </lineage>
</organism>
<protein>
    <submittedName>
        <fullName evidence="3">NAD(P)-dependent dehydrogenase, short-chain alcohol dehydrogenase family</fullName>
    </submittedName>
</protein>
<dbReference type="PRINTS" id="PR00080">
    <property type="entry name" value="SDRFAMILY"/>
</dbReference>
<dbReference type="InterPro" id="IPR002347">
    <property type="entry name" value="SDR_fam"/>
</dbReference>
<gene>
    <name evidence="3" type="ORF">SAMN04487944_12452</name>
</gene>
<dbReference type="Pfam" id="PF00106">
    <property type="entry name" value="adh_short"/>
    <property type="match status" value="1"/>
</dbReference>
<evidence type="ECO:0000256" key="2">
    <source>
        <dbReference type="RuleBase" id="RU000363"/>
    </source>
</evidence>
<dbReference type="GO" id="GO:0005737">
    <property type="term" value="C:cytoplasm"/>
    <property type="evidence" value="ECO:0007669"/>
    <property type="project" value="TreeGrafter"/>
</dbReference>
<dbReference type="GO" id="GO:0016491">
    <property type="term" value="F:oxidoreductase activity"/>
    <property type="evidence" value="ECO:0007669"/>
    <property type="project" value="TreeGrafter"/>
</dbReference>
<keyword evidence="4" id="KW-1185">Reference proteome</keyword>
<dbReference type="InterPro" id="IPR020904">
    <property type="entry name" value="Sc_DH/Rdtase_CS"/>
</dbReference>
<accession>A0A1H9VKV0</accession>
<name>A0A1H9VKV0_9BACI</name>
<evidence type="ECO:0000313" key="4">
    <source>
        <dbReference type="Proteomes" id="UP000199687"/>
    </source>
</evidence>
<evidence type="ECO:0000256" key="1">
    <source>
        <dbReference type="ARBA" id="ARBA00006484"/>
    </source>
</evidence>
<sequence length="243" mass="26915">MLLVKVLITGANRGLGLSLIETGLGKGYTMFAGVRSVADEDIAKLQKLKNEYEGQLRILHIDVTNEKTVRDASKAVAFTDQYVDVIINNAAILNEREKTIEDLDIHATMKAFDINTLGPLRVIKHFLPLIKHSSTYSVEENTAILNISSEAASLTNAYPGDYPYGMSKAALNMFTEKLRAYLREDKIFIASVHPGWMKTDMGGGNAPKDPAKTAKNIWSMIENPPELSDHCAFINDETLLMKI</sequence>
<comment type="similarity">
    <text evidence="1 2">Belongs to the short-chain dehydrogenases/reductases (SDR) family.</text>
</comment>
<dbReference type="InterPro" id="IPR051468">
    <property type="entry name" value="Fungal_SecMetab_SDRs"/>
</dbReference>
<dbReference type="PANTHER" id="PTHR43544:SF33">
    <property type="entry name" value="C-FACTOR"/>
    <property type="match status" value="1"/>
</dbReference>
<dbReference type="PRINTS" id="PR00081">
    <property type="entry name" value="GDHRDH"/>
</dbReference>
<dbReference type="PANTHER" id="PTHR43544">
    <property type="entry name" value="SHORT-CHAIN DEHYDROGENASE/REDUCTASE"/>
    <property type="match status" value="1"/>
</dbReference>
<dbReference type="STRING" id="531814.SAMN04487944_12452"/>
<dbReference type="Proteomes" id="UP000199687">
    <property type="component" value="Unassembled WGS sequence"/>
</dbReference>
<dbReference type="EMBL" id="FOGL01000024">
    <property type="protein sequence ID" value="SES22148.1"/>
    <property type="molecule type" value="Genomic_DNA"/>
</dbReference>
<dbReference type="InterPro" id="IPR036291">
    <property type="entry name" value="NAD(P)-bd_dom_sf"/>
</dbReference>
<dbReference type="Gene3D" id="3.40.50.720">
    <property type="entry name" value="NAD(P)-binding Rossmann-like Domain"/>
    <property type="match status" value="1"/>
</dbReference>